<sequence>MPTPLRLTHASLHRFKAAYALEGVPLRPFNVIIGRNGAGKSTLLEGLQWIDAAIRGTVNTACDRYNGIADLVNHRYAKGARGFELHTRLESAEGAFADHHCNVVEVFEDIATVGSERLQIGRPGSSPSEVLWTERHEQDVRFSPQGKFDLSDRLALSRIDELMVDPQLPLHGSDIAEFWKNAVFLRLEPTDLAQGGILRRPSLAPLLDERGAMLPALIDELGEEGREELADMLRSVLPDFHGVEVFRGGDSRSGNYALHEDIVYRGPAGKKSFRIPSWMLSEGTRRMTAIFALLAHRPGPSLLCIEEVENGLDPISVRKVLGYLKEASLRGVQVLVTTHSPWLLDDVEVDDVLVVRRALGDTTYTRLADDPASQQSDPRVRPGGRYLDLLES</sequence>
<dbReference type="RefSeq" id="WP_272089334.1">
    <property type="nucleotide sequence ID" value="NZ_JAQNDL010000003.1"/>
</dbReference>
<proteinExistence type="predicted"/>
<reference evidence="2 3" key="1">
    <citation type="submission" date="2022-11" db="EMBL/GenBank/DDBJ databases">
        <title>Minimal conservation of predation-associated metabolite biosynthetic gene clusters underscores biosynthetic potential of Myxococcota including descriptions for ten novel species: Archangium lansinium sp. nov., Myxococcus landrumus sp. nov., Nannocystis bai.</title>
        <authorList>
            <person name="Ahearne A."/>
            <person name="Stevens C."/>
            <person name="Dowd S."/>
        </authorList>
    </citation>
    <scope>NUCLEOTIDE SEQUENCE [LARGE SCALE GENOMIC DNA]</scope>
    <source>
        <strain evidence="2 3">BB15-2</strain>
    </source>
</reference>
<dbReference type="InterPro" id="IPR014555">
    <property type="entry name" value="RecF-like"/>
</dbReference>
<dbReference type="EMBL" id="JAQNDL010000003">
    <property type="protein sequence ID" value="MDC0720825.1"/>
    <property type="molecule type" value="Genomic_DNA"/>
</dbReference>
<dbReference type="Gene3D" id="3.40.50.300">
    <property type="entry name" value="P-loop containing nucleotide triphosphate hydrolases"/>
    <property type="match status" value="2"/>
</dbReference>
<evidence type="ECO:0000313" key="2">
    <source>
        <dbReference type="EMBL" id="MDC0720825.1"/>
    </source>
</evidence>
<dbReference type="PANTHER" id="PTHR32182">
    <property type="entry name" value="DNA REPLICATION AND REPAIR PROTEIN RECF"/>
    <property type="match status" value="1"/>
</dbReference>
<dbReference type="CDD" id="cd00267">
    <property type="entry name" value="ABC_ATPase"/>
    <property type="match status" value="1"/>
</dbReference>
<dbReference type="Proteomes" id="UP001221686">
    <property type="component" value="Unassembled WGS sequence"/>
</dbReference>
<dbReference type="PANTHER" id="PTHR32182:SF22">
    <property type="entry name" value="ATP-DEPENDENT ENDONUCLEASE, OLD FAMILY-RELATED"/>
    <property type="match status" value="1"/>
</dbReference>
<dbReference type="SUPFAM" id="SSF52540">
    <property type="entry name" value="P-loop containing nucleoside triphosphate hydrolases"/>
    <property type="match status" value="1"/>
</dbReference>
<accession>A0ABT5E526</accession>
<dbReference type="Pfam" id="PF13304">
    <property type="entry name" value="AAA_21"/>
    <property type="match status" value="2"/>
</dbReference>
<dbReference type="PIRSF" id="PIRSF029347">
    <property type="entry name" value="RecF"/>
    <property type="match status" value="1"/>
</dbReference>
<comment type="caution">
    <text evidence="2">The sequence shown here is derived from an EMBL/GenBank/DDBJ whole genome shotgun (WGS) entry which is preliminary data.</text>
</comment>
<protein>
    <submittedName>
        <fullName evidence="2">AAA family ATPase</fullName>
    </submittedName>
</protein>
<dbReference type="InterPro" id="IPR027417">
    <property type="entry name" value="P-loop_NTPase"/>
</dbReference>
<organism evidence="2 3">
    <name type="scientific">Nannocystis bainbridge</name>
    <dbReference type="NCBI Taxonomy" id="2995303"/>
    <lineage>
        <taxon>Bacteria</taxon>
        <taxon>Pseudomonadati</taxon>
        <taxon>Myxococcota</taxon>
        <taxon>Polyangia</taxon>
        <taxon>Nannocystales</taxon>
        <taxon>Nannocystaceae</taxon>
        <taxon>Nannocystis</taxon>
    </lineage>
</organism>
<dbReference type="InterPro" id="IPR003593">
    <property type="entry name" value="AAA+_ATPase"/>
</dbReference>
<gene>
    <name evidence="2" type="ORF">POL25_28230</name>
</gene>
<dbReference type="SMART" id="SM00382">
    <property type="entry name" value="AAA"/>
    <property type="match status" value="1"/>
</dbReference>
<dbReference type="InterPro" id="IPR003959">
    <property type="entry name" value="ATPase_AAA_core"/>
</dbReference>
<name>A0ABT5E526_9BACT</name>
<evidence type="ECO:0000313" key="3">
    <source>
        <dbReference type="Proteomes" id="UP001221686"/>
    </source>
</evidence>
<keyword evidence="3" id="KW-1185">Reference proteome</keyword>
<evidence type="ECO:0000259" key="1">
    <source>
        <dbReference type="SMART" id="SM00382"/>
    </source>
</evidence>
<feature type="domain" description="AAA+ ATPase" evidence="1">
    <location>
        <begin position="26"/>
        <end position="359"/>
    </location>
</feature>